<comment type="subcellular location">
    <subcellularLocation>
        <location evidence="1">Cytoplasm</location>
        <location evidence="1">Cytosol</location>
    </subcellularLocation>
</comment>
<evidence type="ECO:0000256" key="18">
    <source>
        <dbReference type="PIRSR" id="PIRSR036639-1"/>
    </source>
</evidence>
<evidence type="ECO:0000256" key="17">
    <source>
        <dbReference type="ARBA" id="ARBA00034549"/>
    </source>
</evidence>
<protein>
    <recommendedName>
        <fullName evidence="17">Phosphomevalonate kinase</fullName>
        <ecNumber evidence="3">2.7.4.2</ecNumber>
    </recommendedName>
</protein>
<dbReference type="Proteomes" id="UP001209878">
    <property type="component" value="Unassembled WGS sequence"/>
</dbReference>
<reference evidence="19" key="1">
    <citation type="journal article" date="2023" name="Mol. Biol. Evol.">
        <title>Third-Generation Sequencing Reveals the Adaptive Role of the Epigenome in Three Deep-Sea Polychaetes.</title>
        <authorList>
            <person name="Perez M."/>
            <person name="Aroh O."/>
            <person name="Sun Y."/>
            <person name="Lan Y."/>
            <person name="Juniper S.K."/>
            <person name="Young C.R."/>
            <person name="Angers B."/>
            <person name="Qian P.Y."/>
        </authorList>
    </citation>
    <scope>NUCLEOTIDE SEQUENCE</scope>
    <source>
        <strain evidence="19">R07B-5</strain>
    </source>
</reference>
<evidence type="ECO:0000256" key="8">
    <source>
        <dbReference type="ARBA" id="ARBA00022741"/>
    </source>
</evidence>
<feature type="binding site" evidence="18">
    <location>
        <begin position="13"/>
        <end position="19"/>
    </location>
    <ligand>
        <name>ATP</name>
        <dbReference type="ChEBI" id="CHEBI:30616"/>
    </ligand>
</feature>
<keyword evidence="6" id="KW-0153">Cholesterol metabolism</keyword>
<accession>A0AAD9KJJ5</accession>
<evidence type="ECO:0000256" key="4">
    <source>
        <dbReference type="ARBA" id="ARBA00022490"/>
    </source>
</evidence>
<keyword evidence="16" id="KW-0753">Steroid metabolism</keyword>
<dbReference type="EC" id="2.7.4.2" evidence="3"/>
<keyword evidence="5" id="KW-0444">Lipid biosynthesis</keyword>
<proteinExistence type="predicted"/>
<feature type="binding site" evidence="18">
    <location>
        <position position="139"/>
    </location>
    <ligand>
        <name>ATP</name>
        <dbReference type="ChEBI" id="CHEBI:30616"/>
    </ligand>
</feature>
<evidence type="ECO:0000256" key="11">
    <source>
        <dbReference type="ARBA" id="ARBA00022840"/>
    </source>
</evidence>
<keyword evidence="10" id="KW-0152">Cholesterol biosynthesis</keyword>
<keyword evidence="12" id="KW-0752">Steroid biosynthesis</keyword>
<dbReference type="Pfam" id="PF04275">
    <property type="entry name" value="P-mevalo_kinase"/>
    <property type="match status" value="1"/>
</dbReference>
<dbReference type="PANTHER" id="PTHR13101">
    <property type="entry name" value="PHOSPHOMEVALONATE KINASE"/>
    <property type="match status" value="1"/>
</dbReference>
<evidence type="ECO:0000256" key="5">
    <source>
        <dbReference type="ARBA" id="ARBA00022516"/>
    </source>
</evidence>
<evidence type="ECO:0000256" key="9">
    <source>
        <dbReference type="ARBA" id="ARBA00022777"/>
    </source>
</evidence>
<evidence type="ECO:0000313" key="20">
    <source>
        <dbReference type="Proteomes" id="UP001209878"/>
    </source>
</evidence>
<comment type="pathway">
    <text evidence="2">Isoprenoid biosynthesis; isopentenyl diphosphate biosynthesis via mevalonate pathway; isopentenyl diphosphate from (R)-mevalonate: step 2/3.</text>
</comment>
<evidence type="ECO:0000256" key="3">
    <source>
        <dbReference type="ARBA" id="ARBA00012958"/>
    </source>
</evidence>
<evidence type="ECO:0000256" key="2">
    <source>
        <dbReference type="ARBA" id="ARBA00005017"/>
    </source>
</evidence>
<keyword evidence="14" id="KW-0443">Lipid metabolism</keyword>
<evidence type="ECO:0000256" key="1">
    <source>
        <dbReference type="ARBA" id="ARBA00004514"/>
    </source>
</evidence>
<keyword evidence="13" id="KW-0756">Sterol biosynthesis</keyword>
<keyword evidence="20" id="KW-1185">Reference proteome</keyword>
<evidence type="ECO:0000256" key="6">
    <source>
        <dbReference type="ARBA" id="ARBA00022548"/>
    </source>
</evidence>
<dbReference type="GO" id="GO:0005524">
    <property type="term" value="F:ATP binding"/>
    <property type="evidence" value="ECO:0007669"/>
    <property type="project" value="UniProtKB-KW"/>
</dbReference>
<keyword evidence="4" id="KW-0963">Cytoplasm</keyword>
<evidence type="ECO:0000313" key="19">
    <source>
        <dbReference type="EMBL" id="KAK2172758.1"/>
    </source>
</evidence>
<keyword evidence="11 18" id="KW-0067">ATP-binding</keyword>
<keyword evidence="9" id="KW-0418">Kinase</keyword>
<evidence type="ECO:0000256" key="13">
    <source>
        <dbReference type="ARBA" id="ARBA00023011"/>
    </source>
</evidence>
<dbReference type="PIRSF" id="PIRSF036639">
    <property type="entry name" value="PMK_anim"/>
    <property type="match status" value="1"/>
</dbReference>
<dbReference type="FunFam" id="3.40.50.300:FF:001026">
    <property type="entry name" value="Phosphomevalonate kinase"/>
    <property type="match status" value="1"/>
</dbReference>
<gene>
    <name evidence="19" type="ORF">NP493_932g00039</name>
</gene>
<evidence type="ECO:0000256" key="15">
    <source>
        <dbReference type="ARBA" id="ARBA00023166"/>
    </source>
</evidence>
<organism evidence="19 20">
    <name type="scientific">Ridgeia piscesae</name>
    <name type="common">Tubeworm</name>
    <dbReference type="NCBI Taxonomy" id="27915"/>
    <lineage>
        <taxon>Eukaryota</taxon>
        <taxon>Metazoa</taxon>
        <taxon>Spiralia</taxon>
        <taxon>Lophotrochozoa</taxon>
        <taxon>Annelida</taxon>
        <taxon>Polychaeta</taxon>
        <taxon>Sedentaria</taxon>
        <taxon>Canalipalpata</taxon>
        <taxon>Sabellida</taxon>
        <taxon>Siboglinidae</taxon>
        <taxon>Ridgeia</taxon>
    </lineage>
</organism>
<dbReference type="InterPro" id="IPR027417">
    <property type="entry name" value="P-loop_NTPase"/>
</dbReference>
<evidence type="ECO:0000256" key="14">
    <source>
        <dbReference type="ARBA" id="ARBA00023098"/>
    </source>
</evidence>
<name>A0AAD9KJJ5_RIDPI</name>
<keyword evidence="15" id="KW-1207">Sterol metabolism</keyword>
<dbReference type="Gene3D" id="3.40.50.300">
    <property type="entry name" value="P-loop containing nucleotide triphosphate hydrolases"/>
    <property type="match status" value="1"/>
</dbReference>
<dbReference type="InterPro" id="IPR005919">
    <property type="entry name" value="Pmev_kin_anim"/>
</dbReference>
<evidence type="ECO:0000256" key="16">
    <source>
        <dbReference type="ARBA" id="ARBA00023221"/>
    </source>
</evidence>
<evidence type="ECO:0000256" key="10">
    <source>
        <dbReference type="ARBA" id="ARBA00022778"/>
    </source>
</evidence>
<keyword evidence="8 18" id="KW-0547">Nucleotide-binding</keyword>
<feature type="binding site" evidence="18">
    <location>
        <position position="168"/>
    </location>
    <ligand>
        <name>substrate</name>
    </ligand>
</feature>
<dbReference type="NCBIfam" id="TIGR01223">
    <property type="entry name" value="Pmev_kin_anim"/>
    <property type="match status" value="1"/>
</dbReference>
<dbReference type="AlphaFoldDB" id="A0AAD9KJJ5"/>
<evidence type="ECO:0000256" key="7">
    <source>
        <dbReference type="ARBA" id="ARBA00022679"/>
    </source>
</evidence>
<evidence type="ECO:0000256" key="12">
    <source>
        <dbReference type="ARBA" id="ARBA00022955"/>
    </source>
</evidence>
<dbReference type="GO" id="GO:0005829">
    <property type="term" value="C:cytosol"/>
    <property type="evidence" value="ECO:0007669"/>
    <property type="project" value="UniProtKB-SubCell"/>
</dbReference>
<dbReference type="EMBL" id="JAODUO010000931">
    <property type="protein sequence ID" value="KAK2172758.1"/>
    <property type="molecule type" value="Genomic_DNA"/>
</dbReference>
<dbReference type="GO" id="GO:0019287">
    <property type="term" value="P:isopentenyl diphosphate biosynthetic process, mevalonate pathway"/>
    <property type="evidence" value="ECO:0007669"/>
    <property type="project" value="TreeGrafter"/>
</dbReference>
<dbReference type="GO" id="GO:0006695">
    <property type="term" value="P:cholesterol biosynthetic process"/>
    <property type="evidence" value="ECO:0007669"/>
    <property type="project" value="UniProtKB-KW"/>
</dbReference>
<dbReference type="PANTHER" id="PTHR13101:SF1">
    <property type="entry name" value="PHOSPHOMEVALONATE KINASE"/>
    <property type="match status" value="1"/>
</dbReference>
<comment type="caution">
    <text evidence="19">The sequence shown here is derived from an EMBL/GenBank/DDBJ whole genome shotgun (WGS) entry which is preliminary data.</text>
</comment>
<keyword evidence="7" id="KW-0808">Transferase</keyword>
<dbReference type="GO" id="GO:0004631">
    <property type="term" value="F:phosphomevalonate kinase activity"/>
    <property type="evidence" value="ECO:0007669"/>
    <property type="project" value="UniProtKB-EC"/>
</dbReference>
<sequence length="201" mass="22443">MTVPSVILVFSGKRKSGKDFITDLLQDRIGKDKCAIMRLSAPLKKQYAIDHGLDYERLLDASDYKERFRGDMIKWGEDKRTADPGFFARIITSGPGSEKSVWMISDARRHTDVAYFLDNYPGKVMTVRVKADENIRVKRGWVFTPGVDDAESECGLDTGVNFDVVITNNGSGDASLDTSVGNLVQQVLGWLSRDLTAQQQM</sequence>